<keyword evidence="2" id="KW-0812">Transmembrane</keyword>
<keyword evidence="5" id="KW-0472">Membrane</keyword>
<evidence type="ECO:0000256" key="4">
    <source>
        <dbReference type="ARBA" id="ARBA00022989"/>
    </source>
</evidence>
<dbReference type="AlphaFoldDB" id="A0A699YS87"/>
<dbReference type="PANTHER" id="PTHR12270:SF52">
    <property type="entry name" value="GLYCOSYLTRANSFERASE-LIKE PROTEIN GNT13-RELATED"/>
    <property type="match status" value="1"/>
</dbReference>
<keyword evidence="8" id="KW-0732">Signal</keyword>
<evidence type="ECO:0000256" key="2">
    <source>
        <dbReference type="ARBA" id="ARBA00022692"/>
    </source>
</evidence>
<feature type="compositionally biased region" description="Polar residues" evidence="7">
    <location>
        <begin position="496"/>
        <end position="523"/>
    </location>
</feature>
<dbReference type="EMBL" id="BLLF01000573">
    <property type="protein sequence ID" value="GFH13087.1"/>
    <property type="molecule type" value="Genomic_DNA"/>
</dbReference>
<proteinExistence type="predicted"/>
<feature type="signal peptide" evidence="8">
    <location>
        <begin position="1"/>
        <end position="18"/>
    </location>
</feature>
<comment type="subcellular location">
    <subcellularLocation>
        <location evidence="1">Membrane</location>
        <topology evidence="1">Single-pass type II membrane protein</topology>
    </subcellularLocation>
</comment>
<dbReference type="Proteomes" id="UP000485058">
    <property type="component" value="Unassembled WGS sequence"/>
</dbReference>
<accession>A0A699YS87</accession>
<evidence type="ECO:0000256" key="5">
    <source>
        <dbReference type="ARBA" id="ARBA00023136"/>
    </source>
</evidence>
<dbReference type="GO" id="GO:0042285">
    <property type="term" value="F:xylosyltransferase activity"/>
    <property type="evidence" value="ECO:0007669"/>
    <property type="project" value="TreeGrafter"/>
</dbReference>
<dbReference type="GO" id="GO:0015020">
    <property type="term" value="F:glucuronosyltransferase activity"/>
    <property type="evidence" value="ECO:0007669"/>
    <property type="project" value="TreeGrafter"/>
</dbReference>
<name>A0A699YS87_HAELA</name>
<evidence type="ECO:0000256" key="3">
    <source>
        <dbReference type="ARBA" id="ARBA00022968"/>
    </source>
</evidence>
<reference evidence="9 10" key="1">
    <citation type="submission" date="2020-02" db="EMBL/GenBank/DDBJ databases">
        <title>Draft genome sequence of Haematococcus lacustris strain NIES-144.</title>
        <authorList>
            <person name="Morimoto D."/>
            <person name="Nakagawa S."/>
            <person name="Yoshida T."/>
            <person name="Sawayama S."/>
        </authorList>
    </citation>
    <scope>NUCLEOTIDE SEQUENCE [LARGE SCALE GENOMIC DNA]</scope>
    <source>
        <strain evidence="9 10">NIES-144</strain>
    </source>
</reference>
<comment type="caution">
    <text evidence="9">The sequence shown here is derived from an EMBL/GenBank/DDBJ whole genome shotgun (WGS) entry which is preliminary data.</text>
</comment>
<dbReference type="PANTHER" id="PTHR12270">
    <property type="entry name" value="GLYCOSYLTRANSFERASE-RELATED"/>
    <property type="match status" value="1"/>
</dbReference>
<evidence type="ECO:0000256" key="6">
    <source>
        <dbReference type="ARBA" id="ARBA00023180"/>
    </source>
</evidence>
<dbReference type="InterPro" id="IPR051292">
    <property type="entry name" value="Xyl/GlcA_transferase"/>
</dbReference>
<dbReference type="GO" id="GO:0035269">
    <property type="term" value="P:protein O-linked glycosylation via mannose"/>
    <property type="evidence" value="ECO:0007669"/>
    <property type="project" value="TreeGrafter"/>
</dbReference>
<feature type="region of interest" description="Disordered" evidence="7">
    <location>
        <begin position="476"/>
        <end position="523"/>
    </location>
</feature>
<keyword evidence="4" id="KW-1133">Transmembrane helix</keyword>
<keyword evidence="3" id="KW-0735">Signal-anchor</keyword>
<keyword evidence="10" id="KW-1185">Reference proteome</keyword>
<organism evidence="9 10">
    <name type="scientific">Haematococcus lacustris</name>
    <name type="common">Green alga</name>
    <name type="synonym">Haematococcus pluvialis</name>
    <dbReference type="NCBI Taxonomy" id="44745"/>
    <lineage>
        <taxon>Eukaryota</taxon>
        <taxon>Viridiplantae</taxon>
        <taxon>Chlorophyta</taxon>
        <taxon>core chlorophytes</taxon>
        <taxon>Chlorophyceae</taxon>
        <taxon>CS clade</taxon>
        <taxon>Chlamydomonadales</taxon>
        <taxon>Haematococcaceae</taxon>
        <taxon>Haematococcus</taxon>
    </lineage>
</organism>
<dbReference type="GO" id="GO:0016020">
    <property type="term" value="C:membrane"/>
    <property type="evidence" value="ECO:0007669"/>
    <property type="project" value="UniProtKB-SubCell"/>
</dbReference>
<evidence type="ECO:0000256" key="1">
    <source>
        <dbReference type="ARBA" id="ARBA00004606"/>
    </source>
</evidence>
<evidence type="ECO:0000256" key="8">
    <source>
        <dbReference type="SAM" id="SignalP"/>
    </source>
</evidence>
<sequence>MTWVILALVLSLVYRANAWPFRTIREHINSGFRWEAPSWKEALLTEDPSLYLYKIMHSSQCSGNGSNCDLSELEDDTTTTHNPVTIFTTVTESRLNQLQRQCQMWPGALVAALWVPIALPATKENDRLPARKRNILTSAPGDATYAQHRAGSHRRRMAHTAFRGQQPWQSISQNGSISKAATAEVASGVDYNQRPLLFDHDCTYFGQPMEGDSILPDEHAGNRLPGCNLTVLVFGQVSDNLDSLSFLFPINALRNHAALLVRTPLAAMVDVDLVLNQGFARSLLLNRSYAERLVQQAAEGNLLIPPAMETKRCAEPQCRDGVLEGLVAARGPRGVMKALFRGGSLDTFHCDRATHYNVDFRRWLRAKKFTSYEPLAGRPAPGGLLPVTLQLDPVSRAQQQECVDDDAGVQVAYAAGNMGMRLMVLADAWLIHLPHQTTIAARLFSQGGQFNSYVQGSSAQGMSMEEARAHREALLQAASQHSSPGLQLPHDREKQPASSGSHRTLLTPTSPATAQAQQPWQISASSSTARLTGRWIAGQQQGLAATAGRAVTQSQEVMIGQQQGGQASQLELQAQQLYLQMWELGHVCMEQSPLPDYTPVLSPSSKRLLRMLPWWTPFSSRWAIGQPSPADLKVDPPALPAYKREELLENKKKLQMCTSLPYNNGKPGGRETHRRRGCCWHLSGFVAELVPSDVTAARGQSSVQLHAGE</sequence>
<evidence type="ECO:0000313" key="10">
    <source>
        <dbReference type="Proteomes" id="UP000485058"/>
    </source>
</evidence>
<protein>
    <submittedName>
        <fullName evidence="9">Uncharacterized protein</fullName>
    </submittedName>
</protein>
<keyword evidence="6" id="KW-0325">Glycoprotein</keyword>
<gene>
    <name evidence="9" type="ORF">HaLaN_08897</name>
</gene>
<evidence type="ECO:0000256" key="7">
    <source>
        <dbReference type="SAM" id="MobiDB-lite"/>
    </source>
</evidence>
<feature type="chain" id="PRO_5025492679" evidence="8">
    <location>
        <begin position="19"/>
        <end position="709"/>
    </location>
</feature>
<evidence type="ECO:0000313" key="9">
    <source>
        <dbReference type="EMBL" id="GFH13087.1"/>
    </source>
</evidence>